<feature type="compositionally biased region" description="Basic and acidic residues" evidence="1">
    <location>
        <begin position="83"/>
        <end position="93"/>
    </location>
</feature>
<evidence type="ECO:0000259" key="2">
    <source>
        <dbReference type="PROSITE" id="PS50943"/>
    </source>
</evidence>
<evidence type="ECO:0000313" key="4">
    <source>
        <dbReference type="Proteomes" id="UP001156627"/>
    </source>
</evidence>
<reference evidence="4" key="1">
    <citation type="journal article" date="2019" name="Int. J. Syst. Evol. Microbiol.">
        <title>The Global Catalogue of Microorganisms (GCM) 10K type strain sequencing project: providing services to taxonomists for standard genome sequencing and annotation.</title>
        <authorList>
            <consortium name="The Broad Institute Genomics Platform"/>
            <consortium name="The Broad Institute Genome Sequencing Center for Infectious Disease"/>
            <person name="Wu L."/>
            <person name="Ma J."/>
        </authorList>
    </citation>
    <scope>NUCLEOTIDE SEQUENCE [LARGE SCALE GENOMIC DNA]</scope>
    <source>
        <strain evidence="4">NBRC 111981</strain>
    </source>
</reference>
<gene>
    <name evidence="3" type="ORF">GCM10007898_14290</name>
</gene>
<dbReference type="Pfam" id="PF01381">
    <property type="entry name" value="HTH_3"/>
    <property type="match status" value="1"/>
</dbReference>
<organism evidence="3 4">
    <name type="scientific">Dyella flagellata</name>
    <dbReference type="NCBI Taxonomy" id="1867833"/>
    <lineage>
        <taxon>Bacteria</taxon>
        <taxon>Pseudomonadati</taxon>
        <taxon>Pseudomonadota</taxon>
        <taxon>Gammaproteobacteria</taxon>
        <taxon>Lysobacterales</taxon>
        <taxon>Rhodanobacteraceae</taxon>
        <taxon>Dyella</taxon>
    </lineage>
</organism>
<dbReference type="Gene3D" id="1.10.260.40">
    <property type="entry name" value="lambda repressor-like DNA-binding domains"/>
    <property type="match status" value="1"/>
</dbReference>
<keyword evidence="4" id="KW-1185">Reference proteome</keyword>
<dbReference type="EMBL" id="BSOA01000012">
    <property type="protein sequence ID" value="GLQ87861.1"/>
    <property type="molecule type" value="Genomic_DNA"/>
</dbReference>
<feature type="region of interest" description="Disordered" evidence="1">
    <location>
        <begin position="81"/>
        <end position="102"/>
    </location>
</feature>
<dbReference type="SMART" id="SM00530">
    <property type="entry name" value="HTH_XRE"/>
    <property type="match status" value="1"/>
</dbReference>
<dbReference type="CDD" id="cd00093">
    <property type="entry name" value="HTH_XRE"/>
    <property type="match status" value="1"/>
</dbReference>
<name>A0ABQ5XB67_9GAMM</name>
<proteinExistence type="predicted"/>
<dbReference type="Proteomes" id="UP001156627">
    <property type="component" value="Unassembled WGS sequence"/>
</dbReference>
<comment type="caution">
    <text evidence="3">The sequence shown here is derived from an EMBL/GenBank/DDBJ whole genome shotgun (WGS) entry which is preliminary data.</text>
</comment>
<accession>A0ABQ5XB67</accession>
<feature type="domain" description="HTH cro/C1-type" evidence="2">
    <location>
        <begin position="1"/>
        <end position="46"/>
    </location>
</feature>
<evidence type="ECO:0000256" key="1">
    <source>
        <dbReference type="SAM" id="MobiDB-lite"/>
    </source>
</evidence>
<protein>
    <recommendedName>
        <fullName evidence="2">HTH cro/C1-type domain-containing protein</fullName>
    </recommendedName>
</protein>
<evidence type="ECO:0000313" key="3">
    <source>
        <dbReference type="EMBL" id="GLQ87861.1"/>
    </source>
</evidence>
<dbReference type="InterPro" id="IPR010982">
    <property type="entry name" value="Lambda_DNA-bd_dom_sf"/>
</dbReference>
<dbReference type="PROSITE" id="PS50943">
    <property type="entry name" value="HTH_CROC1"/>
    <property type="match status" value="1"/>
</dbReference>
<dbReference type="InterPro" id="IPR001387">
    <property type="entry name" value="Cro/C1-type_HTH"/>
</dbReference>
<dbReference type="SUPFAM" id="SSF47413">
    <property type="entry name" value="lambda repressor-like DNA-binding domains"/>
    <property type="match status" value="1"/>
</dbReference>
<sequence>MTQADLAARLDISASYLSEIENGKKRPSLDILDGYARIFGVPASTFLLFEERSNGKAGDGKASKAEKLLKFFDWVLNQEADDEAHGAKKERTPRTTQKAIRT</sequence>